<dbReference type="GO" id="GO:0047982">
    <property type="term" value="F:homocysteine desulfhydrase activity"/>
    <property type="evidence" value="ECO:0007669"/>
    <property type="project" value="UniProtKB-EC"/>
</dbReference>
<evidence type="ECO:0000256" key="6">
    <source>
        <dbReference type="ARBA" id="ARBA00048780"/>
    </source>
</evidence>
<dbReference type="GO" id="GO:0005737">
    <property type="term" value="C:cytoplasm"/>
    <property type="evidence" value="ECO:0007669"/>
    <property type="project" value="TreeGrafter"/>
</dbReference>
<dbReference type="InterPro" id="IPR015424">
    <property type="entry name" value="PyrdxlP-dep_Trfase"/>
</dbReference>
<evidence type="ECO:0000256" key="4">
    <source>
        <dbReference type="ARBA" id="ARBA00047175"/>
    </source>
</evidence>
<evidence type="ECO:0000256" key="2">
    <source>
        <dbReference type="ARBA" id="ARBA00009077"/>
    </source>
</evidence>
<evidence type="ECO:0000256" key="9">
    <source>
        <dbReference type="RuleBase" id="RU362118"/>
    </source>
</evidence>
<gene>
    <name evidence="10" type="ORF">HNR15_001005</name>
</gene>
<dbReference type="RefSeq" id="WP_179479672.1">
    <property type="nucleotide sequence ID" value="NZ_JACCFW010000001.1"/>
</dbReference>
<evidence type="ECO:0000256" key="5">
    <source>
        <dbReference type="ARBA" id="ARBA00047199"/>
    </source>
</evidence>
<dbReference type="InterPro" id="IPR015421">
    <property type="entry name" value="PyrdxlP-dep_Trfase_major"/>
</dbReference>
<keyword evidence="11" id="KW-1185">Reference proteome</keyword>
<evidence type="ECO:0000256" key="1">
    <source>
        <dbReference type="ARBA" id="ARBA00001933"/>
    </source>
</evidence>
<dbReference type="FunFam" id="3.40.640.10:FF:000046">
    <property type="entry name" value="Cystathionine gamma-lyase"/>
    <property type="match status" value="1"/>
</dbReference>
<dbReference type="Pfam" id="PF01053">
    <property type="entry name" value="Cys_Met_Meta_PP"/>
    <property type="match status" value="1"/>
</dbReference>
<dbReference type="PROSITE" id="PS00868">
    <property type="entry name" value="CYS_MET_METAB_PP"/>
    <property type="match status" value="1"/>
</dbReference>
<accession>A0A853D9Y0</accession>
<sequence length="355" mass="37238">MASEPSDLAAATRLVGLGRPPRTPGAVINQGVELTSTYVAGGDVVYARSGNPTWTAFEEVLGSLEGGRALAFASGMAAVAASLSLVPHGSVVVAPVHAYNGTGSLLDEASQQGRFELRRVDSADTAAVLAAMRGAQLVWLESPTNPMLEVADLPELLAGAREQGAISVVDNTFATPLLQHPIALGADVVMHSATKFIAGHSDVLLGATVTANEDLQARLFGHRVLHGAIPGPFETWLALRGLRTLQVRLDRSCASAAELARRLGDHPAVGRVRYPGFGAIVSIEVTGGAAAASLVEDAVRIWLPATSLGGVESLIERRRRIPTEPVTVPQELLRLSVGLEDVEDLWRDLDAALRA</sequence>
<dbReference type="GO" id="GO:0030170">
    <property type="term" value="F:pyridoxal phosphate binding"/>
    <property type="evidence" value="ECO:0007669"/>
    <property type="project" value="InterPro"/>
</dbReference>
<evidence type="ECO:0000256" key="3">
    <source>
        <dbReference type="ARBA" id="ARBA00022898"/>
    </source>
</evidence>
<evidence type="ECO:0000256" key="7">
    <source>
        <dbReference type="ARBA" id="ARBA00052699"/>
    </source>
</evidence>
<dbReference type="Proteomes" id="UP000571817">
    <property type="component" value="Unassembled WGS sequence"/>
</dbReference>
<dbReference type="PANTHER" id="PTHR11808:SF15">
    <property type="entry name" value="CYSTATHIONINE GAMMA-LYASE"/>
    <property type="match status" value="1"/>
</dbReference>
<evidence type="ECO:0000313" key="10">
    <source>
        <dbReference type="EMBL" id="NYJ74042.1"/>
    </source>
</evidence>
<evidence type="ECO:0000256" key="8">
    <source>
        <dbReference type="PIRSR" id="PIRSR001434-2"/>
    </source>
</evidence>
<dbReference type="InterPro" id="IPR015422">
    <property type="entry name" value="PyrdxlP-dep_Trfase_small"/>
</dbReference>
<comment type="catalytic activity">
    <reaction evidence="7">
        <text>L-methionine + H2O = methanethiol + 2-oxobutanoate + NH4(+)</text>
        <dbReference type="Rhea" id="RHEA:23800"/>
        <dbReference type="ChEBI" id="CHEBI:15377"/>
        <dbReference type="ChEBI" id="CHEBI:16007"/>
        <dbReference type="ChEBI" id="CHEBI:16763"/>
        <dbReference type="ChEBI" id="CHEBI:28938"/>
        <dbReference type="ChEBI" id="CHEBI:57844"/>
        <dbReference type="EC" id="4.4.1.11"/>
    </reaction>
    <physiologicalReaction direction="left-to-right" evidence="7">
        <dbReference type="Rhea" id="RHEA:23801"/>
    </physiologicalReaction>
</comment>
<protein>
    <recommendedName>
        <fullName evidence="4">homocysteine desulfhydrase</fullName>
        <ecNumber evidence="4">4.4.1.2</ecNumber>
    </recommendedName>
    <alternativeName>
        <fullName evidence="5">Homocysteine desulfhydrase</fullName>
    </alternativeName>
</protein>
<keyword evidence="10" id="KW-0808">Transferase</keyword>
<name>A0A853D9Y0_9MICO</name>
<dbReference type="GO" id="GO:0019343">
    <property type="term" value="P:cysteine biosynthetic process via cystathionine"/>
    <property type="evidence" value="ECO:0007669"/>
    <property type="project" value="TreeGrafter"/>
</dbReference>
<reference evidence="10 11" key="1">
    <citation type="submission" date="2020-07" db="EMBL/GenBank/DDBJ databases">
        <title>Sequencing the genomes of 1000 actinobacteria strains.</title>
        <authorList>
            <person name="Klenk H.-P."/>
        </authorList>
    </citation>
    <scope>NUCLEOTIDE SEQUENCE [LARGE SCALE GENOMIC DNA]</scope>
    <source>
        <strain evidence="10 11">DSM 29531</strain>
    </source>
</reference>
<dbReference type="Gene3D" id="3.40.640.10">
    <property type="entry name" value="Type I PLP-dependent aspartate aminotransferase-like (Major domain)"/>
    <property type="match status" value="1"/>
</dbReference>
<dbReference type="PIRSF" id="PIRSF001434">
    <property type="entry name" value="CGS"/>
    <property type="match status" value="1"/>
</dbReference>
<dbReference type="GO" id="GO:0019346">
    <property type="term" value="P:transsulfuration"/>
    <property type="evidence" value="ECO:0007669"/>
    <property type="project" value="InterPro"/>
</dbReference>
<proteinExistence type="inferred from homology"/>
<dbReference type="EMBL" id="JACCFW010000001">
    <property type="protein sequence ID" value="NYJ74042.1"/>
    <property type="molecule type" value="Genomic_DNA"/>
</dbReference>
<dbReference type="InterPro" id="IPR000277">
    <property type="entry name" value="Cys/Met-Metab_PyrdxlP-dep_enz"/>
</dbReference>
<comment type="catalytic activity">
    <reaction evidence="6">
        <text>L-homocysteine + H2O = 2-oxobutanoate + hydrogen sulfide + NH4(+) + H(+)</text>
        <dbReference type="Rhea" id="RHEA:14501"/>
        <dbReference type="ChEBI" id="CHEBI:15377"/>
        <dbReference type="ChEBI" id="CHEBI:15378"/>
        <dbReference type="ChEBI" id="CHEBI:16763"/>
        <dbReference type="ChEBI" id="CHEBI:28938"/>
        <dbReference type="ChEBI" id="CHEBI:29919"/>
        <dbReference type="ChEBI" id="CHEBI:58199"/>
        <dbReference type="EC" id="4.4.1.2"/>
    </reaction>
    <physiologicalReaction direction="left-to-right" evidence="6">
        <dbReference type="Rhea" id="RHEA:14502"/>
    </physiologicalReaction>
</comment>
<organism evidence="10 11">
    <name type="scientific">Allobranchiibius huperziae</name>
    <dbReference type="NCBI Taxonomy" id="1874116"/>
    <lineage>
        <taxon>Bacteria</taxon>
        <taxon>Bacillati</taxon>
        <taxon>Actinomycetota</taxon>
        <taxon>Actinomycetes</taxon>
        <taxon>Micrococcales</taxon>
        <taxon>Dermacoccaceae</taxon>
        <taxon>Allobranchiibius</taxon>
    </lineage>
</organism>
<dbReference type="SUPFAM" id="SSF53383">
    <property type="entry name" value="PLP-dependent transferases"/>
    <property type="match status" value="1"/>
</dbReference>
<dbReference type="GO" id="GO:0004123">
    <property type="term" value="F:cystathionine gamma-lyase activity"/>
    <property type="evidence" value="ECO:0007669"/>
    <property type="project" value="TreeGrafter"/>
</dbReference>
<comment type="cofactor">
    <cofactor evidence="1 9">
        <name>pyridoxal 5'-phosphate</name>
        <dbReference type="ChEBI" id="CHEBI:597326"/>
    </cofactor>
</comment>
<dbReference type="Gene3D" id="3.90.1150.10">
    <property type="entry name" value="Aspartate Aminotransferase, domain 1"/>
    <property type="match status" value="1"/>
</dbReference>
<comment type="similarity">
    <text evidence="2 9">Belongs to the trans-sulfuration enzymes family.</text>
</comment>
<keyword evidence="3 8" id="KW-0663">Pyridoxal phosphate</keyword>
<evidence type="ECO:0000313" key="11">
    <source>
        <dbReference type="Proteomes" id="UP000571817"/>
    </source>
</evidence>
<dbReference type="EC" id="4.4.1.2" evidence="4"/>
<dbReference type="PANTHER" id="PTHR11808">
    <property type="entry name" value="TRANS-SULFURATION ENZYME FAMILY MEMBER"/>
    <property type="match status" value="1"/>
</dbReference>
<dbReference type="InterPro" id="IPR054542">
    <property type="entry name" value="Cys_met_metab_PP"/>
</dbReference>
<feature type="modified residue" description="N6-(pyridoxal phosphate)lysine" evidence="8">
    <location>
        <position position="195"/>
    </location>
</feature>
<dbReference type="GO" id="GO:0003962">
    <property type="term" value="F:cystathionine gamma-synthase activity"/>
    <property type="evidence" value="ECO:0007669"/>
    <property type="project" value="TreeGrafter"/>
</dbReference>
<dbReference type="AlphaFoldDB" id="A0A853D9Y0"/>
<comment type="caution">
    <text evidence="10">The sequence shown here is derived from an EMBL/GenBank/DDBJ whole genome shotgun (WGS) entry which is preliminary data.</text>
</comment>
<dbReference type="GO" id="GO:0018826">
    <property type="term" value="F:methionine gamma-lyase activity"/>
    <property type="evidence" value="ECO:0007669"/>
    <property type="project" value="UniProtKB-EC"/>
</dbReference>